<feature type="region of interest" description="Disordered" evidence="1">
    <location>
        <begin position="36"/>
        <end position="87"/>
    </location>
</feature>
<sequence length="123" mass="14245">AYGIPVVEETNIQLEQNEVELNDNVEIVNDIGDENAGRDGFRRVRRRGIATPPAPLTRDRRERKKPDKFTHSTDHMKAMRAKLKRQTKRKSMIQILFSIRKKCGISFRKSNTILGPGLHRMHI</sequence>
<comment type="caution">
    <text evidence="2">The sequence shown here is derived from an EMBL/GenBank/DDBJ whole genome shotgun (WGS) entry which is preliminary data.</text>
</comment>
<dbReference type="Proteomes" id="UP000236291">
    <property type="component" value="Unassembled WGS sequence"/>
</dbReference>
<proteinExistence type="predicted"/>
<name>A0A2K3NF91_TRIPR</name>
<feature type="compositionally biased region" description="Basic and acidic residues" evidence="1">
    <location>
        <begin position="57"/>
        <end position="77"/>
    </location>
</feature>
<protein>
    <submittedName>
        <fullName evidence="2">Uncharacterized protein</fullName>
    </submittedName>
</protein>
<dbReference type="EMBL" id="ASHM01020421">
    <property type="protein sequence ID" value="PNY01686.1"/>
    <property type="molecule type" value="Genomic_DNA"/>
</dbReference>
<feature type="compositionally biased region" description="Basic residues" evidence="1">
    <location>
        <begin position="78"/>
        <end position="87"/>
    </location>
</feature>
<gene>
    <name evidence="2" type="ORF">L195_g024987</name>
</gene>
<evidence type="ECO:0000313" key="3">
    <source>
        <dbReference type="Proteomes" id="UP000236291"/>
    </source>
</evidence>
<reference evidence="2 3" key="2">
    <citation type="journal article" date="2017" name="Front. Plant Sci.">
        <title>Gene Classification and Mining of Molecular Markers Useful in Red Clover (Trifolium pratense) Breeding.</title>
        <authorList>
            <person name="Istvanek J."/>
            <person name="Dluhosova J."/>
            <person name="Dluhos P."/>
            <person name="Patkova L."/>
            <person name="Nedelnik J."/>
            <person name="Repkova J."/>
        </authorList>
    </citation>
    <scope>NUCLEOTIDE SEQUENCE [LARGE SCALE GENOMIC DNA]</scope>
    <source>
        <strain evidence="3">cv. Tatra</strain>
        <tissue evidence="2">Young leaves</tissue>
    </source>
</reference>
<evidence type="ECO:0000256" key="1">
    <source>
        <dbReference type="SAM" id="MobiDB-lite"/>
    </source>
</evidence>
<organism evidence="2 3">
    <name type="scientific">Trifolium pratense</name>
    <name type="common">Red clover</name>
    <dbReference type="NCBI Taxonomy" id="57577"/>
    <lineage>
        <taxon>Eukaryota</taxon>
        <taxon>Viridiplantae</taxon>
        <taxon>Streptophyta</taxon>
        <taxon>Embryophyta</taxon>
        <taxon>Tracheophyta</taxon>
        <taxon>Spermatophyta</taxon>
        <taxon>Magnoliopsida</taxon>
        <taxon>eudicotyledons</taxon>
        <taxon>Gunneridae</taxon>
        <taxon>Pentapetalae</taxon>
        <taxon>rosids</taxon>
        <taxon>fabids</taxon>
        <taxon>Fabales</taxon>
        <taxon>Fabaceae</taxon>
        <taxon>Papilionoideae</taxon>
        <taxon>50 kb inversion clade</taxon>
        <taxon>NPAAA clade</taxon>
        <taxon>Hologalegina</taxon>
        <taxon>IRL clade</taxon>
        <taxon>Trifolieae</taxon>
        <taxon>Trifolium</taxon>
    </lineage>
</organism>
<accession>A0A2K3NF91</accession>
<feature type="non-terminal residue" evidence="2">
    <location>
        <position position="1"/>
    </location>
</feature>
<dbReference type="AlphaFoldDB" id="A0A2K3NF91"/>
<reference evidence="2 3" key="1">
    <citation type="journal article" date="2014" name="Am. J. Bot.">
        <title>Genome assembly and annotation for red clover (Trifolium pratense; Fabaceae).</title>
        <authorList>
            <person name="Istvanek J."/>
            <person name="Jaros M."/>
            <person name="Krenek A."/>
            <person name="Repkova J."/>
        </authorList>
    </citation>
    <scope>NUCLEOTIDE SEQUENCE [LARGE SCALE GENOMIC DNA]</scope>
    <source>
        <strain evidence="3">cv. Tatra</strain>
        <tissue evidence="2">Young leaves</tissue>
    </source>
</reference>
<evidence type="ECO:0000313" key="2">
    <source>
        <dbReference type="EMBL" id="PNY01686.1"/>
    </source>
</evidence>